<proteinExistence type="inferred from homology"/>
<dbReference type="AlphaFoldDB" id="A0A5D0N344"/>
<evidence type="ECO:0000313" key="6">
    <source>
        <dbReference type="Proteomes" id="UP000323380"/>
    </source>
</evidence>
<comment type="caution">
    <text evidence="5">The sequence shown here is derived from an EMBL/GenBank/DDBJ whole genome shotgun (WGS) entry which is preliminary data.</text>
</comment>
<protein>
    <submittedName>
        <fullName evidence="5">SDR family NAD(P)-dependent oxidoreductase</fullName>
    </submittedName>
</protein>
<evidence type="ECO:0000256" key="2">
    <source>
        <dbReference type="ARBA" id="ARBA00022857"/>
    </source>
</evidence>
<dbReference type="Proteomes" id="UP000323380">
    <property type="component" value="Unassembled WGS sequence"/>
</dbReference>
<dbReference type="PRINTS" id="PR00080">
    <property type="entry name" value="SDRFAMILY"/>
</dbReference>
<name>A0A5D0N344_9ACTN</name>
<dbReference type="InterPro" id="IPR036291">
    <property type="entry name" value="NAD(P)-bd_dom_sf"/>
</dbReference>
<keyword evidence="3" id="KW-0560">Oxidoreductase</keyword>
<dbReference type="EMBL" id="VSFG01000015">
    <property type="protein sequence ID" value="TYB38809.1"/>
    <property type="molecule type" value="Genomic_DNA"/>
</dbReference>
<dbReference type="SUPFAM" id="SSF51735">
    <property type="entry name" value="NAD(P)-binding Rossmann-fold domains"/>
    <property type="match status" value="1"/>
</dbReference>
<evidence type="ECO:0000256" key="4">
    <source>
        <dbReference type="RuleBase" id="RU000363"/>
    </source>
</evidence>
<evidence type="ECO:0000256" key="1">
    <source>
        <dbReference type="ARBA" id="ARBA00006484"/>
    </source>
</evidence>
<keyword evidence="6" id="KW-1185">Reference proteome</keyword>
<dbReference type="RefSeq" id="WP_067897648.1">
    <property type="nucleotide sequence ID" value="NZ_VSFG01000015.1"/>
</dbReference>
<dbReference type="Gene3D" id="3.40.50.720">
    <property type="entry name" value="NAD(P)-binding Rossmann-like Domain"/>
    <property type="match status" value="1"/>
</dbReference>
<keyword evidence="2" id="KW-0521">NADP</keyword>
<dbReference type="InterPro" id="IPR020904">
    <property type="entry name" value="Sc_DH/Rdtase_CS"/>
</dbReference>
<organism evidence="5 6">
    <name type="scientific">Actinomadura chibensis</name>
    <dbReference type="NCBI Taxonomy" id="392828"/>
    <lineage>
        <taxon>Bacteria</taxon>
        <taxon>Bacillati</taxon>
        <taxon>Actinomycetota</taxon>
        <taxon>Actinomycetes</taxon>
        <taxon>Streptosporangiales</taxon>
        <taxon>Thermomonosporaceae</taxon>
        <taxon>Actinomadura</taxon>
    </lineage>
</organism>
<evidence type="ECO:0000256" key="3">
    <source>
        <dbReference type="ARBA" id="ARBA00023002"/>
    </source>
</evidence>
<sequence>MTAQIALITGANKGIGFETARALGGRGMTVLVGARSPDRGERAAAALAAEGIDARFVQVDVTDAASVEAAAKRIGDAHGRLDVLVNNAAITTTDATGRAPSPPPSGVAPELVRAAFETNVFGVVAVTNAMLPLLRRSPAGRIVNVSSGLASLGWLTDPADPLDGPNLLPYNASKTALNAVTVAYARELADTPIKVNAVAPGYCATDLNGHSGHRTAAQGAAVIAGVAAQGPDGPSGAYLAEEGPLPW</sequence>
<dbReference type="Pfam" id="PF00106">
    <property type="entry name" value="adh_short"/>
    <property type="match status" value="1"/>
</dbReference>
<dbReference type="PANTHER" id="PTHR43490:SF99">
    <property type="entry name" value="SHORT-CHAIN DEHYDROGENASE_REDUCTASE"/>
    <property type="match status" value="1"/>
</dbReference>
<dbReference type="PANTHER" id="PTHR43490">
    <property type="entry name" value="(+)-NEOMENTHOL DEHYDROGENASE"/>
    <property type="match status" value="1"/>
</dbReference>
<dbReference type="PROSITE" id="PS00061">
    <property type="entry name" value="ADH_SHORT"/>
    <property type="match status" value="1"/>
</dbReference>
<reference evidence="5 6" key="1">
    <citation type="submission" date="2019-08" db="EMBL/GenBank/DDBJ databases">
        <title>Actinomadura sp. nov. CYP1-5 isolated from mountain soil.</title>
        <authorList>
            <person name="Songsumanus A."/>
            <person name="Kuncharoen N."/>
            <person name="Kudo T."/>
            <person name="Yuki M."/>
            <person name="Igarashi Y."/>
            <person name="Tanasupawat S."/>
        </authorList>
    </citation>
    <scope>NUCLEOTIDE SEQUENCE [LARGE SCALE GENOMIC DNA]</scope>
    <source>
        <strain evidence="5 6">JCM 14158</strain>
    </source>
</reference>
<dbReference type="STRING" id="1220554.GCA_001552135_05568"/>
<comment type="similarity">
    <text evidence="1 4">Belongs to the short-chain dehydrogenases/reductases (SDR) family.</text>
</comment>
<evidence type="ECO:0000313" key="5">
    <source>
        <dbReference type="EMBL" id="TYB38809.1"/>
    </source>
</evidence>
<dbReference type="InterPro" id="IPR002347">
    <property type="entry name" value="SDR_fam"/>
</dbReference>
<dbReference type="GO" id="GO:0016491">
    <property type="term" value="F:oxidoreductase activity"/>
    <property type="evidence" value="ECO:0007669"/>
    <property type="project" value="UniProtKB-KW"/>
</dbReference>
<gene>
    <name evidence="5" type="ORF">FXF69_40745</name>
</gene>
<accession>A0A5D0N344</accession>
<dbReference type="PRINTS" id="PR00081">
    <property type="entry name" value="GDHRDH"/>
</dbReference>